<dbReference type="Proteomes" id="UP000667802">
    <property type="component" value="Unassembled WGS sequence"/>
</dbReference>
<evidence type="ECO:0000256" key="1">
    <source>
        <dbReference type="ARBA" id="ARBA00008761"/>
    </source>
</evidence>
<dbReference type="InterPro" id="IPR001959">
    <property type="entry name" value="Transposase"/>
</dbReference>
<feature type="domain" description="Probable transposase IS891/IS1136/IS1341" evidence="5">
    <location>
        <begin position="181"/>
        <end position="294"/>
    </location>
</feature>
<dbReference type="AlphaFoldDB" id="A0AAP5IBZ4"/>
<comment type="caution">
    <text evidence="7">The sequence shown here is derived from an EMBL/GenBank/DDBJ whole genome shotgun (WGS) entry which is preliminary data.</text>
</comment>
<evidence type="ECO:0000259" key="5">
    <source>
        <dbReference type="Pfam" id="PF01385"/>
    </source>
</evidence>
<dbReference type="RefSeq" id="WP_208350440.1">
    <property type="nucleotide sequence ID" value="NZ_JAALHA020000020.1"/>
</dbReference>
<keyword evidence="8" id="KW-1185">Reference proteome</keyword>
<comment type="similarity">
    <text evidence="1">In the C-terminal section; belongs to the transposase 35 family.</text>
</comment>
<evidence type="ECO:0000256" key="2">
    <source>
        <dbReference type="ARBA" id="ARBA00022578"/>
    </source>
</evidence>
<reference evidence="8" key="1">
    <citation type="journal article" date="2021" name="Science">
        <title>Hunting the eagle killer: A cyanobacterial neurotoxin causes vacuolar myelinopathy.</title>
        <authorList>
            <person name="Breinlinger S."/>
            <person name="Phillips T.J."/>
            <person name="Haram B.N."/>
            <person name="Mares J."/>
            <person name="Martinez Yerena J.A."/>
            <person name="Hrouzek P."/>
            <person name="Sobotka R."/>
            <person name="Henderson W.M."/>
            <person name="Schmieder P."/>
            <person name="Williams S.M."/>
            <person name="Lauderdale J.D."/>
            <person name="Wilde H.D."/>
            <person name="Gerrin W."/>
            <person name="Kust A."/>
            <person name="Washington J.W."/>
            <person name="Wagner C."/>
            <person name="Geier B."/>
            <person name="Liebeke M."/>
            <person name="Enke H."/>
            <person name="Niedermeyer T.H.J."/>
            <person name="Wilde S.B."/>
        </authorList>
    </citation>
    <scope>NUCLEOTIDE SEQUENCE [LARGE SCALE GENOMIC DNA]</scope>
    <source>
        <strain evidence="8">Thurmond2011</strain>
    </source>
</reference>
<evidence type="ECO:0000256" key="3">
    <source>
        <dbReference type="ARBA" id="ARBA00023125"/>
    </source>
</evidence>
<dbReference type="Pfam" id="PF01385">
    <property type="entry name" value="OrfB_IS605"/>
    <property type="match status" value="1"/>
</dbReference>
<evidence type="ECO:0000313" key="8">
    <source>
        <dbReference type="Proteomes" id="UP000667802"/>
    </source>
</evidence>
<accession>A0AAP5IBZ4</accession>
<dbReference type="EMBL" id="JAALHA020000020">
    <property type="protein sequence ID" value="MDR9898807.1"/>
    <property type="molecule type" value="Genomic_DNA"/>
</dbReference>
<dbReference type="NCBIfam" id="NF040570">
    <property type="entry name" value="guided_TnpB"/>
    <property type="match status" value="1"/>
</dbReference>
<sequence>MEIGTQKDLTKPDATTQQILKVLAMASNSLYNTGVYVNRQRYFKEKRFVGYSKLCSDLKVDENYKIMHSQAGQQTLKSVAESFSSFRELERMFKNGELKEKPRLPHYRTKGGLYQIVYPGQALKVIEDKDRRWIQIPLGRAGKAFFEGIDSITLPYPQRLWDKQIKELRFIPSHGTWYTEYVYEISPQVQATGSNALGIDPGLNNWVSAVCTNGKSFLISGKRLKSVNQYYNKTKAALQGAVDKYLGESGFFTKRMQRLTDKRNRQMRNAVNVVAKTIINWCLGNSVNTVVFGCNKEQKQGIDIGSRNNQNFVQIPTAKLRKRVEQLCILHGINFVEAEEAYTSKASFLDEDLVPAFGEKPEGYEFSGTRVKRGLFRTSAGFEVNADLNGAGNILRKVAVRMGLDLSQISRGCLTHPWRLYA</sequence>
<keyword evidence="3" id="KW-0238">DNA-binding</keyword>
<evidence type="ECO:0000259" key="6">
    <source>
        <dbReference type="Pfam" id="PF07282"/>
    </source>
</evidence>
<dbReference type="Pfam" id="PF07282">
    <property type="entry name" value="Cas12f1-like_TNB"/>
    <property type="match status" value="1"/>
</dbReference>
<keyword evidence="4" id="KW-0233">DNA recombination</keyword>
<proteinExistence type="inferred from homology"/>
<evidence type="ECO:0000313" key="7">
    <source>
        <dbReference type="EMBL" id="MDR9898807.1"/>
    </source>
</evidence>
<feature type="domain" description="Cas12f1-like TNB" evidence="6">
    <location>
        <begin position="319"/>
        <end position="394"/>
    </location>
</feature>
<dbReference type="InterPro" id="IPR010095">
    <property type="entry name" value="Cas12f1-like_TNB"/>
</dbReference>
<evidence type="ECO:0000256" key="4">
    <source>
        <dbReference type="ARBA" id="ARBA00023172"/>
    </source>
</evidence>
<gene>
    <name evidence="7" type="ORF">G7B40_030250</name>
</gene>
<protein>
    <submittedName>
        <fullName evidence="7">Transposase</fullName>
    </submittedName>
</protein>
<organism evidence="7 8">
    <name type="scientific">Aetokthonos hydrillicola Thurmond2011</name>
    <dbReference type="NCBI Taxonomy" id="2712845"/>
    <lineage>
        <taxon>Bacteria</taxon>
        <taxon>Bacillati</taxon>
        <taxon>Cyanobacteriota</taxon>
        <taxon>Cyanophyceae</taxon>
        <taxon>Nostocales</taxon>
        <taxon>Hapalosiphonaceae</taxon>
        <taxon>Aetokthonos</taxon>
    </lineage>
</organism>
<name>A0AAP5IBZ4_9CYAN</name>
<keyword evidence="2" id="KW-0815">Transposition</keyword>